<dbReference type="EMBL" id="SUME01000002">
    <property type="protein sequence ID" value="TJZ62064.1"/>
    <property type="molecule type" value="Genomic_DNA"/>
</dbReference>
<evidence type="ECO:0000256" key="5">
    <source>
        <dbReference type="SAM" id="SignalP"/>
    </source>
</evidence>
<dbReference type="Gene3D" id="2.60.40.1120">
    <property type="entry name" value="Carboxypeptidase-like, regulatory domain"/>
    <property type="match status" value="1"/>
</dbReference>
<keyword evidence="7" id="KW-0675">Receptor</keyword>
<dbReference type="Gene3D" id="2.40.170.20">
    <property type="entry name" value="TonB-dependent receptor, beta-barrel domain"/>
    <property type="match status" value="1"/>
</dbReference>
<dbReference type="Proteomes" id="UP000306808">
    <property type="component" value="Unassembled WGS sequence"/>
</dbReference>
<dbReference type="OrthoDB" id="1086219at2"/>
<keyword evidence="8" id="KW-1185">Reference proteome</keyword>
<name>A0A4U0PGY6_9SPHI</name>
<comment type="caution">
    <text evidence="7">The sequence shown here is derived from an EMBL/GenBank/DDBJ whole genome shotgun (WGS) entry which is preliminary data.</text>
</comment>
<accession>A0A4U0PGY6</accession>
<keyword evidence="3" id="KW-0998">Cell outer membrane</keyword>
<evidence type="ECO:0000313" key="7">
    <source>
        <dbReference type="EMBL" id="TJZ62064.1"/>
    </source>
</evidence>
<protein>
    <submittedName>
        <fullName evidence="7">TonB-dependent receptor</fullName>
    </submittedName>
</protein>
<evidence type="ECO:0000256" key="1">
    <source>
        <dbReference type="ARBA" id="ARBA00004442"/>
    </source>
</evidence>
<proteinExistence type="predicted"/>
<keyword evidence="2" id="KW-0472">Membrane</keyword>
<dbReference type="AlphaFoldDB" id="A0A4U0PGY6"/>
<dbReference type="SUPFAM" id="SSF56935">
    <property type="entry name" value="Porins"/>
    <property type="match status" value="1"/>
</dbReference>
<comment type="subcellular location">
    <subcellularLocation>
        <location evidence="1">Cell outer membrane</location>
    </subcellularLocation>
</comment>
<feature type="domain" description="Outer membrane protein beta-barrel" evidence="6">
    <location>
        <begin position="432"/>
        <end position="755"/>
    </location>
</feature>
<dbReference type="InterPro" id="IPR041700">
    <property type="entry name" value="OMP_b-brl_3"/>
</dbReference>
<feature type="chain" id="PRO_5020253865" evidence="5">
    <location>
        <begin position="24"/>
        <end position="929"/>
    </location>
</feature>
<evidence type="ECO:0000256" key="3">
    <source>
        <dbReference type="ARBA" id="ARBA00023237"/>
    </source>
</evidence>
<feature type="region of interest" description="Disordered" evidence="4">
    <location>
        <begin position="277"/>
        <end position="299"/>
    </location>
</feature>
<dbReference type="Pfam" id="PF14905">
    <property type="entry name" value="OMP_b-brl_3"/>
    <property type="match status" value="1"/>
</dbReference>
<gene>
    <name evidence="7" type="ORF">FAZ15_06010</name>
</gene>
<dbReference type="Pfam" id="PF13620">
    <property type="entry name" value="CarboxypepD_reg"/>
    <property type="match status" value="1"/>
</dbReference>
<sequence length="929" mass="104881">MNTVKLKRLIFVLFLFCAVTASAQQNISGNIIDKTTSVPLEGVTIRVINTQDSSTISATTNRSGVFTITNVKKGNYLVESNFIGFKTERRAAIVDTKPQHLLFRLEPAEIEIEEVEITVPQAVVLKGDTMEFDARNYATREFADADELVAQIPGVQMDEDGNVTAHGEQVTKIIVDGKEFFSTDPRIALKTLPAEIIAKIQIIDEKSEQARFSGFDDGSRSKVINIVTKPDRRHGYFGKANGGKGDGDKFGFSTNINSFDGDKKIAINMMANNINETNFSEQGRGGGRRGNNNTERGLSDTYAGAINFNNVYFDKKLDISADYKVESVTTETNTFSNIEYLSDSRANQFREQNQHSDQRNTEHRANSRIRWEIDSANRIDFSPNLSFTKTNRINDSYSLTTRDKEDLINQSDRFGDNENSNFSVGANLTFMHRFKKNGRSISLNLNGNANMNDAAGLNLATTEYYKDALLSRIDTNNNKSVTNGYGSGFNNRISYTENISVRSRLQLNYNFRNTSNYSDRETFEFLAETGQLGELRDRLSNEFRNDFQYHSAGLSYSYNKKDSLRIQAGLNYQHGIRINERTVPINLQTEANFGSFLPEFTAVYNFSKAKSLEFNYNTATNTPSINQLQDFVNNQNELRITNGNPNLEQEYNHRLRLQYRDINRESGRSLTTNVELNYTNNKIIESRLMTDSMIVLFPGQGLEDDIILEAGGQYTVPENVDGAYTLRLRNSYGLPIKKLKLNLNLSTNLFYNNDYAIINDELLNSTRYGFGQEIGFNTNFSKLYIFRLNYNINATYNNNPMTERGTYNVYVHRVNGSGTVELFKKWVVASNLMYLYNSGILGSEGIVTNIWNASLGYKLFKKQNGELAIKGFDLLNNAQNINRNVSTASISDVTSNTLNRYFLLSFTYNLRNFGGGRGGGRNEGGNTNF</sequence>
<dbReference type="InterPro" id="IPR008969">
    <property type="entry name" value="CarboxyPept-like_regulatory"/>
</dbReference>
<evidence type="ECO:0000259" key="6">
    <source>
        <dbReference type="Pfam" id="PF14905"/>
    </source>
</evidence>
<evidence type="ECO:0000256" key="2">
    <source>
        <dbReference type="ARBA" id="ARBA00023136"/>
    </source>
</evidence>
<reference evidence="7 8" key="1">
    <citation type="submission" date="2019-04" db="EMBL/GenBank/DDBJ databases">
        <title>Sphingobacterium olei sp. nov., isolated from oil-contaminated soil.</title>
        <authorList>
            <person name="Liu B."/>
        </authorList>
    </citation>
    <scope>NUCLEOTIDE SEQUENCE [LARGE SCALE GENOMIC DNA]</scope>
    <source>
        <strain evidence="7 8">HAL-9</strain>
    </source>
</reference>
<feature type="signal peptide" evidence="5">
    <location>
        <begin position="1"/>
        <end position="23"/>
    </location>
</feature>
<evidence type="ECO:0000256" key="4">
    <source>
        <dbReference type="SAM" id="MobiDB-lite"/>
    </source>
</evidence>
<dbReference type="SUPFAM" id="SSF49464">
    <property type="entry name" value="Carboxypeptidase regulatory domain-like"/>
    <property type="match status" value="1"/>
</dbReference>
<dbReference type="RefSeq" id="WP_136900409.1">
    <property type="nucleotide sequence ID" value="NZ_SUME01000002.1"/>
</dbReference>
<evidence type="ECO:0000313" key="8">
    <source>
        <dbReference type="Proteomes" id="UP000306808"/>
    </source>
</evidence>
<dbReference type="InterPro" id="IPR036942">
    <property type="entry name" value="Beta-barrel_TonB_sf"/>
</dbReference>
<dbReference type="GO" id="GO:0009279">
    <property type="term" value="C:cell outer membrane"/>
    <property type="evidence" value="ECO:0007669"/>
    <property type="project" value="UniProtKB-SubCell"/>
</dbReference>
<keyword evidence="5" id="KW-0732">Signal</keyword>
<organism evidence="7 8">
    <name type="scientific">Sphingobacterium olei</name>
    <dbReference type="NCBI Taxonomy" id="2571155"/>
    <lineage>
        <taxon>Bacteria</taxon>
        <taxon>Pseudomonadati</taxon>
        <taxon>Bacteroidota</taxon>
        <taxon>Sphingobacteriia</taxon>
        <taxon>Sphingobacteriales</taxon>
        <taxon>Sphingobacteriaceae</taxon>
        <taxon>Sphingobacterium</taxon>
    </lineage>
</organism>